<accession>A0ACB9FG15</accession>
<dbReference type="EMBL" id="CM042047">
    <property type="protein sequence ID" value="KAI3770204.1"/>
    <property type="molecule type" value="Genomic_DNA"/>
</dbReference>
<organism evidence="1 2">
    <name type="scientific">Arctium lappa</name>
    <name type="common">Greater burdock</name>
    <name type="synonym">Lappa major</name>
    <dbReference type="NCBI Taxonomy" id="4217"/>
    <lineage>
        <taxon>Eukaryota</taxon>
        <taxon>Viridiplantae</taxon>
        <taxon>Streptophyta</taxon>
        <taxon>Embryophyta</taxon>
        <taxon>Tracheophyta</taxon>
        <taxon>Spermatophyta</taxon>
        <taxon>Magnoliopsida</taxon>
        <taxon>eudicotyledons</taxon>
        <taxon>Gunneridae</taxon>
        <taxon>Pentapetalae</taxon>
        <taxon>asterids</taxon>
        <taxon>campanulids</taxon>
        <taxon>Asterales</taxon>
        <taxon>Asteraceae</taxon>
        <taxon>Carduoideae</taxon>
        <taxon>Cardueae</taxon>
        <taxon>Arctiinae</taxon>
        <taxon>Arctium</taxon>
    </lineage>
</organism>
<gene>
    <name evidence="1" type="ORF">L6452_01329</name>
</gene>
<reference evidence="2" key="1">
    <citation type="journal article" date="2022" name="Mol. Ecol. Resour.">
        <title>The genomes of chicory, endive, great burdock and yacon provide insights into Asteraceae palaeo-polyploidization history and plant inulin production.</title>
        <authorList>
            <person name="Fan W."/>
            <person name="Wang S."/>
            <person name="Wang H."/>
            <person name="Wang A."/>
            <person name="Jiang F."/>
            <person name="Liu H."/>
            <person name="Zhao H."/>
            <person name="Xu D."/>
            <person name="Zhang Y."/>
        </authorList>
    </citation>
    <scope>NUCLEOTIDE SEQUENCE [LARGE SCALE GENOMIC DNA]</scope>
    <source>
        <strain evidence="2">cv. Niubang</strain>
    </source>
</reference>
<dbReference type="Proteomes" id="UP001055879">
    <property type="component" value="Linkage Group LG01"/>
</dbReference>
<evidence type="ECO:0000313" key="1">
    <source>
        <dbReference type="EMBL" id="KAI3770204.1"/>
    </source>
</evidence>
<sequence>MEVSLSAASTTTRFSISRTLHCSTQLPILHAPRFTTTTTVFLRSSPLFGLRAAVPPALECVSFASSSGDGGIGGAAETETETETDDVSVLSSDVIILDVRGMTCGGCSASVKRILENQAQVSSASVNLTTETAIVWPLSEAKVTPNWQKVMGEELAKHLTTCGFSSNLRGEAAATEGEPS</sequence>
<evidence type="ECO:0000313" key="2">
    <source>
        <dbReference type="Proteomes" id="UP001055879"/>
    </source>
</evidence>
<keyword evidence="2" id="KW-1185">Reference proteome</keyword>
<comment type="caution">
    <text evidence="1">The sequence shown here is derived from an EMBL/GenBank/DDBJ whole genome shotgun (WGS) entry which is preliminary data.</text>
</comment>
<reference evidence="1 2" key="2">
    <citation type="journal article" date="2022" name="Mol. Ecol. Resour.">
        <title>The genomes of chicory, endive, great burdock and yacon provide insights into Asteraceae paleo-polyploidization history and plant inulin production.</title>
        <authorList>
            <person name="Fan W."/>
            <person name="Wang S."/>
            <person name="Wang H."/>
            <person name="Wang A."/>
            <person name="Jiang F."/>
            <person name="Liu H."/>
            <person name="Zhao H."/>
            <person name="Xu D."/>
            <person name="Zhang Y."/>
        </authorList>
    </citation>
    <scope>NUCLEOTIDE SEQUENCE [LARGE SCALE GENOMIC DNA]</scope>
    <source>
        <strain evidence="2">cv. Niubang</strain>
    </source>
</reference>
<protein>
    <submittedName>
        <fullName evidence="1">Uncharacterized protein</fullName>
    </submittedName>
</protein>
<name>A0ACB9FG15_ARCLA</name>
<proteinExistence type="predicted"/>